<dbReference type="InterPro" id="IPR004101">
    <property type="entry name" value="Mur_ligase_C"/>
</dbReference>
<evidence type="ECO:0000256" key="1">
    <source>
        <dbReference type="ARBA" id="ARBA00005898"/>
    </source>
</evidence>
<dbReference type="NCBIfam" id="NF001124">
    <property type="entry name" value="PRK00139.1-2"/>
    <property type="match status" value="1"/>
</dbReference>
<dbReference type="Pfam" id="PF02875">
    <property type="entry name" value="Mur_ligase_C"/>
    <property type="match status" value="1"/>
</dbReference>
<feature type="binding site" evidence="11">
    <location>
        <position position="470"/>
    </location>
    <ligand>
        <name>meso-2,6-diaminopimelate</name>
        <dbReference type="ChEBI" id="CHEBI:57791"/>
    </ligand>
</feature>
<sequence length="623" mass="68508">MILRELLSHLPKAVASGNLDHVAKGVTADSRKVKPGMVFVAIRGEESDGHKYIDSALKKGAVAIVAEAAPDADTSEKVVWIHSNDTRVALATIASALAGNPSAQLRTVGVTGTNGKTTTTFLLQHIMKQSWTRAGLLGTITVDDGVERTEATHTTPSADILQSQLGAMVGNGCRGVAMEVSSHGIEQKRIAAVQFDAAIFTNFSQDHLDYHGSMAAYFEVKKAFFASLPQQDGKKKPVAVINSDDLYGAKLVKELGEEFGDAIHIVTYGMGAHCDFKVTKIKQQVRGTEFQLDNRGKSYLVRTPFIGRFNVYNTLAAIAGAAAAGIKPRDAVKALAEAPQVPGRMELIGTREGVTVFVDYAHTPDALQNVCATLKDLGPNKLITVFGCGGDRDKIKRPLMAAVASEISDLCLITSDNPRSEDPDAIIKQIEAGMKSKAYRPIPDRDEAIRTAVNVASKGDIVLIAGKGHELYQELADEKVLFDDRRVARWALKDKPVAELDEEEKPRERSYDNFDRKDSSDFKRDKFSGDKSERRDGERPEYQRPEKYGERRVGEQGDKRGGDRRDSRGGDRGGERRDFRDGDRRDDRGGERRDFRGGDRRDSRGGDRRSFDDKRKDTNNEEK</sequence>
<evidence type="ECO:0000256" key="6">
    <source>
        <dbReference type="ARBA" id="ARBA00022840"/>
    </source>
</evidence>
<evidence type="ECO:0000256" key="11">
    <source>
        <dbReference type="HAMAP-Rule" id="MF_00208"/>
    </source>
</evidence>
<feature type="domain" description="Mur ligase central" evidence="16">
    <location>
        <begin position="110"/>
        <end position="319"/>
    </location>
</feature>
<evidence type="ECO:0000313" key="17">
    <source>
        <dbReference type="EMBL" id="PQJ27578.1"/>
    </source>
</evidence>
<feature type="binding site" evidence="11">
    <location>
        <position position="181"/>
    </location>
    <ligand>
        <name>UDP-N-acetyl-alpha-D-muramoyl-L-alanyl-D-glutamate</name>
        <dbReference type="ChEBI" id="CHEBI:83900"/>
    </ligand>
</feature>
<evidence type="ECO:0000259" key="16">
    <source>
        <dbReference type="Pfam" id="PF08245"/>
    </source>
</evidence>
<feature type="domain" description="Mur ligase N-terminal catalytic" evidence="14">
    <location>
        <begin position="24"/>
        <end position="95"/>
    </location>
</feature>
<comment type="function">
    <text evidence="11">Catalyzes the addition of meso-diaminopimelic acid to the nucleotide precursor UDP-N-acetylmuramoyl-L-alanyl-D-glutamate (UMAG) in the biosynthesis of bacterial cell-wall peptidoglycan.</text>
</comment>
<keyword evidence="18" id="KW-1185">Reference proteome</keyword>
<evidence type="ECO:0000313" key="18">
    <source>
        <dbReference type="Proteomes" id="UP000239907"/>
    </source>
</evidence>
<dbReference type="GO" id="GO:0071555">
    <property type="term" value="P:cell wall organization"/>
    <property type="evidence" value="ECO:0007669"/>
    <property type="project" value="UniProtKB-KW"/>
</dbReference>
<comment type="cofactor">
    <cofactor evidence="11">
        <name>Mg(2+)</name>
        <dbReference type="ChEBI" id="CHEBI:18420"/>
    </cofactor>
</comment>
<comment type="caution">
    <text evidence="11">Lacks conserved residue(s) required for the propagation of feature annotation.</text>
</comment>
<keyword evidence="5 11" id="KW-0547">Nucleotide-binding</keyword>
<keyword evidence="4 11" id="KW-0132">Cell division</keyword>
<dbReference type="Gene3D" id="3.40.1390.10">
    <property type="entry name" value="MurE/MurF, N-terminal domain"/>
    <property type="match status" value="1"/>
</dbReference>
<dbReference type="GO" id="GO:0005737">
    <property type="term" value="C:cytoplasm"/>
    <property type="evidence" value="ECO:0007669"/>
    <property type="project" value="UniProtKB-SubCell"/>
</dbReference>
<dbReference type="Proteomes" id="UP000239907">
    <property type="component" value="Unassembled WGS sequence"/>
</dbReference>
<comment type="caution">
    <text evidence="17">The sequence shown here is derived from an EMBL/GenBank/DDBJ whole genome shotgun (WGS) entry which is preliminary data.</text>
</comment>
<feature type="binding site" evidence="11">
    <location>
        <position position="30"/>
    </location>
    <ligand>
        <name>UDP-N-acetyl-alpha-D-muramoyl-L-alanyl-D-glutamate</name>
        <dbReference type="ChEBI" id="CHEBI:83900"/>
    </ligand>
</feature>
<dbReference type="GO" id="GO:0008765">
    <property type="term" value="F:UDP-N-acetylmuramoylalanyl-D-glutamate-2,6-diaminopimelate ligase activity"/>
    <property type="evidence" value="ECO:0007669"/>
    <property type="project" value="UniProtKB-UniRule"/>
</dbReference>
<dbReference type="NCBIfam" id="NF001126">
    <property type="entry name" value="PRK00139.1-4"/>
    <property type="match status" value="1"/>
</dbReference>
<reference evidence="17 18" key="1">
    <citation type="submission" date="2016-12" db="EMBL/GenBank/DDBJ databases">
        <title>Study of bacterial adaptation to deep sea.</title>
        <authorList>
            <person name="Song J."/>
            <person name="Yoshizawa S."/>
            <person name="Kogure K."/>
        </authorList>
    </citation>
    <scope>NUCLEOTIDE SEQUENCE [LARGE SCALE GENOMIC DNA]</scope>
    <source>
        <strain evidence="17 18">SAORIC-165</strain>
    </source>
</reference>
<dbReference type="EC" id="6.3.2.13" evidence="11"/>
<dbReference type="Pfam" id="PF08245">
    <property type="entry name" value="Mur_ligase_M"/>
    <property type="match status" value="1"/>
</dbReference>
<dbReference type="OrthoDB" id="9800958at2"/>
<evidence type="ECO:0000256" key="10">
    <source>
        <dbReference type="ARBA" id="ARBA00023316"/>
    </source>
</evidence>
<evidence type="ECO:0000259" key="14">
    <source>
        <dbReference type="Pfam" id="PF01225"/>
    </source>
</evidence>
<keyword evidence="8 11" id="KW-0573">Peptidoglycan synthesis</keyword>
<dbReference type="AlphaFoldDB" id="A0A2S7TXV9"/>
<dbReference type="InterPro" id="IPR018109">
    <property type="entry name" value="Folylpolyglutamate_synth_CS"/>
</dbReference>
<dbReference type="GO" id="GO:0000287">
    <property type="term" value="F:magnesium ion binding"/>
    <property type="evidence" value="ECO:0007669"/>
    <property type="project" value="UniProtKB-UniRule"/>
</dbReference>
<dbReference type="InterPro" id="IPR005761">
    <property type="entry name" value="UDP-N-AcMur-Glu-dNH2Pim_ligase"/>
</dbReference>
<feature type="binding site" evidence="11">
    <location>
        <begin position="416"/>
        <end position="419"/>
    </location>
    <ligand>
        <name>meso-2,6-diaminopimelate</name>
        <dbReference type="ChEBI" id="CHEBI:57791"/>
    </ligand>
</feature>
<keyword evidence="9 11" id="KW-0131">Cell cycle</keyword>
<evidence type="ECO:0000256" key="8">
    <source>
        <dbReference type="ARBA" id="ARBA00022984"/>
    </source>
</evidence>
<dbReference type="GO" id="GO:0009252">
    <property type="term" value="P:peptidoglycan biosynthetic process"/>
    <property type="evidence" value="ECO:0007669"/>
    <property type="project" value="UniProtKB-UniRule"/>
</dbReference>
<feature type="modified residue" description="N6-carboxylysine" evidence="11">
    <location>
        <position position="221"/>
    </location>
</feature>
<evidence type="ECO:0000256" key="4">
    <source>
        <dbReference type="ARBA" id="ARBA00022618"/>
    </source>
</evidence>
<dbReference type="NCBIfam" id="TIGR01085">
    <property type="entry name" value="murE"/>
    <property type="match status" value="1"/>
</dbReference>
<evidence type="ECO:0000256" key="7">
    <source>
        <dbReference type="ARBA" id="ARBA00022960"/>
    </source>
</evidence>
<evidence type="ECO:0000256" key="5">
    <source>
        <dbReference type="ARBA" id="ARBA00022741"/>
    </source>
</evidence>
<evidence type="ECO:0000259" key="15">
    <source>
        <dbReference type="Pfam" id="PF02875"/>
    </source>
</evidence>
<dbReference type="InterPro" id="IPR000713">
    <property type="entry name" value="Mur_ligase_N"/>
</dbReference>
<dbReference type="PANTHER" id="PTHR23135:SF4">
    <property type="entry name" value="UDP-N-ACETYLMURAMOYL-L-ALANYL-D-GLUTAMATE--2,6-DIAMINOPIMELATE LIGASE MURE HOMOLOG, CHLOROPLASTIC"/>
    <property type="match status" value="1"/>
</dbReference>
<proteinExistence type="inferred from homology"/>
<keyword evidence="3 11" id="KW-0436">Ligase</keyword>
<evidence type="ECO:0000256" key="2">
    <source>
        <dbReference type="ARBA" id="ARBA00022490"/>
    </source>
</evidence>
<evidence type="ECO:0000256" key="9">
    <source>
        <dbReference type="ARBA" id="ARBA00023306"/>
    </source>
</evidence>
<accession>A0A2S7TXV9</accession>
<gene>
    <name evidence="11" type="primary">murE</name>
    <name evidence="17" type="ORF">BSZ32_03100</name>
</gene>
<dbReference type="InterPro" id="IPR036565">
    <property type="entry name" value="Mur-like_cat_sf"/>
</dbReference>
<evidence type="ECO:0000256" key="3">
    <source>
        <dbReference type="ARBA" id="ARBA00022598"/>
    </source>
</evidence>
<keyword evidence="2 11" id="KW-0963">Cytoplasm</keyword>
<keyword evidence="10 11" id="KW-0961">Cell wall biogenesis/degradation</keyword>
<dbReference type="SUPFAM" id="SSF63418">
    <property type="entry name" value="MurE/MurF N-terminal domain"/>
    <property type="match status" value="1"/>
</dbReference>
<dbReference type="UniPathway" id="UPA00219"/>
<dbReference type="GO" id="GO:0005524">
    <property type="term" value="F:ATP binding"/>
    <property type="evidence" value="ECO:0007669"/>
    <property type="project" value="UniProtKB-UniRule"/>
</dbReference>
<feature type="region of interest" description="Disordered" evidence="13">
    <location>
        <begin position="501"/>
        <end position="623"/>
    </location>
</feature>
<name>A0A2S7TXV9_9BACT</name>
<dbReference type="GO" id="GO:0008360">
    <property type="term" value="P:regulation of cell shape"/>
    <property type="evidence" value="ECO:0007669"/>
    <property type="project" value="UniProtKB-KW"/>
</dbReference>
<keyword evidence="6 11" id="KW-0067">ATP-binding</keyword>
<evidence type="ECO:0000256" key="13">
    <source>
        <dbReference type="SAM" id="MobiDB-lite"/>
    </source>
</evidence>
<protein>
    <recommendedName>
        <fullName evidence="11">UDP-N-acetylmuramoyl-L-alanyl-D-glutamate--2,6-diaminopimelate ligase</fullName>
        <ecNumber evidence="11">6.3.2.13</ecNumber>
    </recommendedName>
    <alternativeName>
        <fullName evidence="11">Meso-A2pm-adding enzyme</fullName>
    </alternativeName>
    <alternativeName>
        <fullName evidence="11">Meso-diaminopimelate-adding enzyme</fullName>
    </alternativeName>
    <alternativeName>
        <fullName evidence="11">UDP-MurNAc-L-Ala-D-Glu:meso-diaminopimelate ligase</fullName>
    </alternativeName>
    <alternativeName>
        <fullName evidence="11">UDP-MurNAc-tripeptide synthetase</fullName>
    </alternativeName>
    <alternativeName>
        <fullName evidence="11">UDP-N-acetylmuramyl-tripeptide synthetase</fullName>
    </alternativeName>
</protein>
<dbReference type="HAMAP" id="MF_00208">
    <property type="entry name" value="MurE"/>
    <property type="match status" value="1"/>
</dbReference>
<dbReference type="Pfam" id="PF01225">
    <property type="entry name" value="Mur_ligase"/>
    <property type="match status" value="1"/>
</dbReference>
<dbReference type="SUPFAM" id="SSF53623">
    <property type="entry name" value="MurD-like peptide ligases, catalytic domain"/>
    <property type="match status" value="1"/>
</dbReference>
<feature type="short sequence motif" description="Meso-diaminopimelate recognition motif" evidence="11">
    <location>
        <begin position="416"/>
        <end position="419"/>
    </location>
</feature>
<feature type="binding site" evidence="11">
    <location>
        <position position="466"/>
    </location>
    <ligand>
        <name>meso-2,6-diaminopimelate</name>
        <dbReference type="ChEBI" id="CHEBI:57791"/>
    </ligand>
</feature>
<dbReference type="EMBL" id="MQWA01000001">
    <property type="protein sequence ID" value="PQJ27578.1"/>
    <property type="molecule type" value="Genomic_DNA"/>
</dbReference>
<dbReference type="SUPFAM" id="SSF53244">
    <property type="entry name" value="MurD-like peptide ligases, peptide-binding domain"/>
    <property type="match status" value="1"/>
</dbReference>
<comment type="pathway">
    <text evidence="11 12">Cell wall biogenesis; peptidoglycan biosynthesis.</text>
</comment>
<dbReference type="GO" id="GO:0051301">
    <property type="term" value="P:cell division"/>
    <property type="evidence" value="ECO:0007669"/>
    <property type="project" value="UniProtKB-KW"/>
</dbReference>
<feature type="binding site" evidence="11">
    <location>
        <begin position="112"/>
        <end position="118"/>
    </location>
    <ligand>
        <name>ATP</name>
        <dbReference type="ChEBI" id="CHEBI:30616"/>
    </ligand>
</feature>
<evidence type="ECO:0000256" key="12">
    <source>
        <dbReference type="RuleBase" id="RU004135"/>
    </source>
</evidence>
<feature type="binding site" evidence="11">
    <location>
        <position position="187"/>
    </location>
    <ligand>
        <name>UDP-N-acetyl-alpha-D-muramoyl-L-alanyl-D-glutamate</name>
        <dbReference type="ChEBI" id="CHEBI:83900"/>
    </ligand>
</feature>
<dbReference type="PROSITE" id="PS01011">
    <property type="entry name" value="FOLYLPOLYGLU_SYNT_1"/>
    <property type="match status" value="1"/>
</dbReference>
<feature type="binding site" evidence="11">
    <location>
        <position position="189"/>
    </location>
    <ligand>
        <name>UDP-N-acetyl-alpha-D-muramoyl-L-alanyl-D-glutamate</name>
        <dbReference type="ChEBI" id="CHEBI:83900"/>
    </ligand>
</feature>
<keyword evidence="11" id="KW-0460">Magnesium</keyword>
<feature type="domain" description="Mur ligase C-terminal" evidence="15">
    <location>
        <begin position="343"/>
        <end position="468"/>
    </location>
</feature>
<dbReference type="RefSeq" id="WP_105042069.1">
    <property type="nucleotide sequence ID" value="NZ_MQWA01000001.1"/>
</dbReference>
<feature type="binding site" evidence="11">
    <location>
        <begin position="154"/>
        <end position="155"/>
    </location>
    <ligand>
        <name>UDP-N-acetyl-alpha-D-muramoyl-L-alanyl-D-glutamate</name>
        <dbReference type="ChEBI" id="CHEBI:83900"/>
    </ligand>
</feature>
<dbReference type="PANTHER" id="PTHR23135">
    <property type="entry name" value="MUR LIGASE FAMILY MEMBER"/>
    <property type="match status" value="1"/>
</dbReference>
<comment type="PTM">
    <text evidence="11">Carboxylation is probably crucial for Mg(2+) binding and, consequently, for the gamma-phosphate positioning of ATP.</text>
</comment>
<organism evidence="17 18">
    <name type="scientific">Rubritalea profundi</name>
    <dbReference type="NCBI Taxonomy" id="1658618"/>
    <lineage>
        <taxon>Bacteria</taxon>
        <taxon>Pseudomonadati</taxon>
        <taxon>Verrucomicrobiota</taxon>
        <taxon>Verrucomicrobiia</taxon>
        <taxon>Verrucomicrobiales</taxon>
        <taxon>Rubritaleaceae</taxon>
        <taxon>Rubritalea</taxon>
    </lineage>
</organism>
<dbReference type="Gene3D" id="3.40.1190.10">
    <property type="entry name" value="Mur-like, catalytic domain"/>
    <property type="match status" value="1"/>
</dbReference>
<dbReference type="InterPro" id="IPR036615">
    <property type="entry name" value="Mur_ligase_C_dom_sf"/>
</dbReference>
<feature type="binding site" evidence="11">
    <location>
        <position position="392"/>
    </location>
    <ligand>
        <name>meso-2,6-diaminopimelate</name>
        <dbReference type="ChEBI" id="CHEBI:57791"/>
    </ligand>
</feature>
<dbReference type="InterPro" id="IPR035911">
    <property type="entry name" value="MurE/MurF_N"/>
</dbReference>
<keyword evidence="7 11" id="KW-0133">Cell shape</keyword>
<dbReference type="Gene3D" id="3.90.190.20">
    <property type="entry name" value="Mur ligase, C-terminal domain"/>
    <property type="match status" value="1"/>
</dbReference>
<comment type="subcellular location">
    <subcellularLocation>
        <location evidence="11 12">Cytoplasm</location>
    </subcellularLocation>
</comment>
<comment type="similarity">
    <text evidence="1 11">Belongs to the MurCDEF family. MurE subfamily.</text>
</comment>
<dbReference type="InterPro" id="IPR013221">
    <property type="entry name" value="Mur_ligase_cen"/>
</dbReference>
<dbReference type="GO" id="GO:0004326">
    <property type="term" value="F:tetrahydrofolylpolyglutamate synthase activity"/>
    <property type="evidence" value="ECO:0007669"/>
    <property type="project" value="InterPro"/>
</dbReference>
<comment type="catalytic activity">
    <reaction evidence="11">
        <text>UDP-N-acetyl-alpha-D-muramoyl-L-alanyl-D-glutamate + meso-2,6-diaminopimelate + ATP = UDP-N-acetyl-alpha-D-muramoyl-L-alanyl-gamma-D-glutamyl-meso-2,6-diaminopimelate + ADP + phosphate + H(+)</text>
        <dbReference type="Rhea" id="RHEA:23676"/>
        <dbReference type="ChEBI" id="CHEBI:15378"/>
        <dbReference type="ChEBI" id="CHEBI:30616"/>
        <dbReference type="ChEBI" id="CHEBI:43474"/>
        <dbReference type="ChEBI" id="CHEBI:57791"/>
        <dbReference type="ChEBI" id="CHEBI:83900"/>
        <dbReference type="ChEBI" id="CHEBI:83905"/>
        <dbReference type="ChEBI" id="CHEBI:456216"/>
        <dbReference type="EC" id="6.3.2.13"/>
    </reaction>
</comment>